<dbReference type="InterPro" id="IPR001597">
    <property type="entry name" value="ArAA_b-elim_lyase/Thr_aldolase"/>
</dbReference>
<dbReference type="PANTHER" id="PTHR48097:SF9">
    <property type="entry name" value="L-THREONINE ALDOLASE"/>
    <property type="match status" value="1"/>
</dbReference>
<dbReference type="Gene3D" id="3.90.1150.10">
    <property type="entry name" value="Aspartate Aminotransferase, domain 1"/>
    <property type="match status" value="1"/>
</dbReference>
<organism evidence="6 7">
    <name type="scientific">Paraburkholderia silvatlantica</name>
    <dbReference type="NCBI Taxonomy" id="321895"/>
    <lineage>
        <taxon>Bacteria</taxon>
        <taxon>Pseudomonadati</taxon>
        <taxon>Pseudomonadota</taxon>
        <taxon>Betaproteobacteria</taxon>
        <taxon>Burkholderiales</taxon>
        <taxon>Burkholderiaceae</taxon>
        <taxon>Paraburkholderia</taxon>
    </lineage>
</organism>
<feature type="domain" description="Aromatic amino acid beta-eliminating lyase/threonine aldolase" evidence="5">
    <location>
        <begin position="7"/>
        <end position="289"/>
    </location>
</feature>
<dbReference type="SUPFAM" id="SSF53383">
    <property type="entry name" value="PLP-dependent transferases"/>
    <property type="match status" value="1"/>
</dbReference>
<keyword evidence="7" id="KW-1185">Reference proteome</keyword>
<evidence type="ECO:0000256" key="1">
    <source>
        <dbReference type="ARBA" id="ARBA00001933"/>
    </source>
</evidence>
<dbReference type="NCBIfam" id="NF041359">
    <property type="entry name" value="GntG_guanitoxin"/>
    <property type="match status" value="1"/>
</dbReference>
<dbReference type="GO" id="GO:0004793">
    <property type="term" value="F:threonine aldolase activity"/>
    <property type="evidence" value="ECO:0007669"/>
    <property type="project" value="UniProtKB-EC"/>
</dbReference>
<dbReference type="EC" id="4.1.2.5" evidence="6"/>
<name>A0ABR6FKH2_9BURK</name>
<evidence type="ECO:0000313" key="7">
    <source>
        <dbReference type="Proteomes" id="UP000533533"/>
    </source>
</evidence>
<evidence type="ECO:0000313" key="6">
    <source>
        <dbReference type="EMBL" id="MBB2927927.1"/>
    </source>
</evidence>
<dbReference type="EMBL" id="JACHVZ010000006">
    <property type="protein sequence ID" value="MBB2927927.1"/>
    <property type="molecule type" value="Genomic_DNA"/>
</dbReference>
<comment type="caution">
    <text evidence="6">The sequence shown here is derived from an EMBL/GenBank/DDBJ whole genome shotgun (WGS) entry which is preliminary data.</text>
</comment>
<evidence type="ECO:0000256" key="4">
    <source>
        <dbReference type="ARBA" id="ARBA00022898"/>
    </source>
</evidence>
<sequence length="343" mass="36574">MHHFRIDLRSDTKTIPSAAMRAAMAQASVGDEQLDEDPSVNELVARVSTLLGKQKALFLPSGTMCNLIAVLVHCRPGDEIIAADNSHLISSESAGATALAGAQIRPVPAERGIFSAEQVAIAVRPQKVNAPTTRLIHVEQTVNRGGGAIWPIDVLRDLARFSRERGLAMHIDGARLMNAVVGSGVDAKDYGDCCDSVWLDLSKGLGCPMGAVLAGSDEFIEAARRWKFRLGGAMRQAGIVAAAGLYALENNVSGLQTDHQKARRFADALSSHECVLVGNPETNLVFFEINSRRMNAAQLAHELALEGIGIGVESATLLRAVTHLDVSTANVDEAAATICRILR</sequence>
<dbReference type="InterPro" id="IPR015422">
    <property type="entry name" value="PyrdxlP-dep_Trfase_small"/>
</dbReference>
<dbReference type="Gene3D" id="3.40.640.10">
    <property type="entry name" value="Type I PLP-dependent aspartate aminotransferase-like (Major domain)"/>
    <property type="match status" value="1"/>
</dbReference>
<dbReference type="InterPro" id="IPR015421">
    <property type="entry name" value="PyrdxlP-dep_Trfase_major"/>
</dbReference>
<dbReference type="Pfam" id="PF01212">
    <property type="entry name" value="Beta_elim_lyase"/>
    <property type="match status" value="1"/>
</dbReference>
<proteinExistence type="inferred from homology"/>
<keyword evidence="6" id="KW-0456">Lyase</keyword>
<accession>A0ABR6FKH2</accession>
<dbReference type="InterPro" id="IPR015424">
    <property type="entry name" value="PyrdxlP-dep_Trfase"/>
</dbReference>
<dbReference type="PIRSF" id="PIRSF017617">
    <property type="entry name" value="Thr_aldolase"/>
    <property type="match status" value="1"/>
</dbReference>
<evidence type="ECO:0000256" key="3">
    <source>
        <dbReference type="ARBA" id="ARBA00011881"/>
    </source>
</evidence>
<evidence type="ECO:0000256" key="2">
    <source>
        <dbReference type="ARBA" id="ARBA00006966"/>
    </source>
</evidence>
<dbReference type="Proteomes" id="UP000533533">
    <property type="component" value="Unassembled WGS sequence"/>
</dbReference>
<comment type="similarity">
    <text evidence="2">Belongs to the threonine aldolase family.</text>
</comment>
<evidence type="ECO:0000259" key="5">
    <source>
        <dbReference type="Pfam" id="PF01212"/>
    </source>
</evidence>
<gene>
    <name evidence="6" type="ORF">FHX59_002348</name>
</gene>
<dbReference type="RefSeq" id="WP_110386452.1">
    <property type="nucleotide sequence ID" value="NZ_JACHVZ010000006.1"/>
</dbReference>
<protein>
    <submittedName>
        <fullName evidence="6">Threonine aldolase</fullName>
        <ecNumber evidence="6">4.1.2.5</ecNumber>
    </submittedName>
</protein>
<comment type="subunit">
    <text evidence="3">Homotetramer.</text>
</comment>
<dbReference type="InterPro" id="IPR023603">
    <property type="entry name" value="Low_specificity_L-TA-like"/>
</dbReference>
<keyword evidence="4" id="KW-0663">Pyridoxal phosphate</keyword>
<comment type="cofactor">
    <cofactor evidence="1">
        <name>pyridoxal 5'-phosphate</name>
        <dbReference type="ChEBI" id="CHEBI:597326"/>
    </cofactor>
</comment>
<reference evidence="6 7" key="1">
    <citation type="submission" date="2020-08" db="EMBL/GenBank/DDBJ databases">
        <title>Genomic Encyclopedia of Type Strains, Phase IV (KMG-V): Genome sequencing to study the core and pangenomes of soil and plant-associated prokaryotes.</title>
        <authorList>
            <person name="Whitman W."/>
        </authorList>
    </citation>
    <scope>NUCLEOTIDE SEQUENCE [LARGE SCALE GENOMIC DNA]</scope>
    <source>
        <strain evidence="6 7">SRMrh-85</strain>
    </source>
</reference>
<dbReference type="PANTHER" id="PTHR48097">
    <property type="entry name" value="L-THREONINE ALDOLASE-RELATED"/>
    <property type="match status" value="1"/>
</dbReference>